<gene>
    <name evidence="1" type="ORF">AGABI1DRAFT_27501</name>
</gene>
<feature type="non-terminal residue" evidence="1">
    <location>
        <position position="1"/>
    </location>
</feature>
<keyword evidence="2" id="KW-1185">Reference proteome</keyword>
<organism evidence="1 2">
    <name type="scientific">Agaricus bisporus var. burnettii (strain JB137-S8 / ATCC MYA-4627 / FGSC 10392)</name>
    <name type="common">White button mushroom</name>
    <dbReference type="NCBI Taxonomy" id="597362"/>
    <lineage>
        <taxon>Eukaryota</taxon>
        <taxon>Fungi</taxon>
        <taxon>Dikarya</taxon>
        <taxon>Basidiomycota</taxon>
        <taxon>Agaricomycotina</taxon>
        <taxon>Agaricomycetes</taxon>
        <taxon>Agaricomycetidae</taxon>
        <taxon>Agaricales</taxon>
        <taxon>Agaricineae</taxon>
        <taxon>Agaricaceae</taxon>
        <taxon>Agaricus</taxon>
    </lineage>
</organism>
<accession>K5WFF5</accession>
<dbReference type="HOGENOM" id="CLU_202727_0_0_1"/>
<dbReference type="KEGG" id="abp:AGABI1DRAFT27501"/>
<evidence type="ECO:0000313" key="2">
    <source>
        <dbReference type="Proteomes" id="UP000008493"/>
    </source>
</evidence>
<protein>
    <submittedName>
        <fullName evidence="1">Uncharacterized protein</fullName>
    </submittedName>
</protein>
<name>K5WFF5_AGABU</name>
<proteinExistence type="predicted"/>
<feature type="non-terminal residue" evidence="1">
    <location>
        <position position="59"/>
    </location>
</feature>
<dbReference type="RefSeq" id="XP_007335359.1">
    <property type="nucleotide sequence ID" value="XM_007335297.1"/>
</dbReference>
<dbReference type="Proteomes" id="UP000008493">
    <property type="component" value="Unassembled WGS sequence"/>
</dbReference>
<dbReference type="OrthoDB" id="2691268at2759"/>
<reference evidence="2" key="1">
    <citation type="journal article" date="2012" name="Proc. Natl. Acad. Sci. U.S.A.">
        <title>Genome sequence of the button mushroom Agaricus bisporus reveals mechanisms governing adaptation to a humic-rich ecological niche.</title>
        <authorList>
            <person name="Morin E."/>
            <person name="Kohler A."/>
            <person name="Baker A.R."/>
            <person name="Foulongne-Oriol M."/>
            <person name="Lombard V."/>
            <person name="Nagy L.G."/>
            <person name="Ohm R.A."/>
            <person name="Patyshakuliyeva A."/>
            <person name="Brun A."/>
            <person name="Aerts A.L."/>
            <person name="Bailey A.M."/>
            <person name="Billette C."/>
            <person name="Coutinho P.M."/>
            <person name="Deakin G."/>
            <person name="Doddapaneni H."/>
            <person name="Floudas D."/>
            <person name="Grimwood J."/>
            <person name="Hilden K."/>
            <person name="Kuees U."/>
            <person name="LaButti K.M."/>
            <person name="Lapidus A."/>
            <person name="Lindquist E.A."/>
            <person name="Lucas S.M."/>
            <person name="Murat C."/>
            <person name="Riley R.W."/>
            <person name="Salamov A.A."/>
            <person name="Schmutz J."/>
            <person name="Subramanian V."/>
            <person name="Woesten H.A.B."/>
            <person name="Xu J."/>
            <person name="Eastwood D.C."/>
            <person name="Foster G.D."/>
            <person name="Sonnenberg A.S."/>
            <person name="Cullen D."/>
            <person name="de Vries R.P."/>
            <person name="Lundell T."/>
            <person name="Hibbett D.S."/>
            <person name="Henrissat B."/>
            <person name="Burton K.S."/>
            <person name="Kerrigan R.W."/>
            <person name="Challen M.P."/>
            <person name="Grigoriev I.V."/>
            <person name="Martin F."/>
        </authorList>
    </citation>
    <scope>NUCLEOTIDE SEQUENCE [LARGE SCALE GENOMIC DNA]</scope>
    <source>
        <strain evidence="2">JB137-S8 / ATCC MYA-4627 / FGSC 10392</strain>
    </source>
</reference>
<dbReference type="AlphaFoldDB" id="K5WFF5"/>
<dbReference type="GeneID" id="18828922"/>
<evidence type="ECO:0000313" key="1">
    <source>
        <dbReference type="EMBL" id="EKM74001.1"/>
    </source>
</evidence>
<sequence>DCWTAPNRRAYMAITIQFERLGVVKGFLLDFVEVGARHTGARLATEFADVLTNYKISDK</sequence>
<dbReference type="EMBL" id="JH971753">
    <property type="protein sequence ID" value="EKM74001.1"/>
    <property type="molecule type" value="Genomic_DNA"/>
</dbReference>
<dbReference type="InParanoid" id="K5WFF5"/>